<protein>
    <recommendedName>
        <fullName evidence="2">UBA domain-containing protein</fullName>
    </recommendedName>
</protein>
<name>A0A1X0NZX2_9TRYP</name>
<dbReference type="GO" id="GO:0005829">
    <property type="term" value="C:cytosol"/>
    <property type="evidence" value="ECO:0007669"/>
    <property type="project" value="TreeGrafter"/>
</dbReference>
<dbReference type="RefSeq" id="XP_028884288.1">
    <property type="nucleotide sequence ID" value="XM_029024511.1"/>
</dbReference>
<dbReference type="Gene3D" id="1.10.10.540">
    <property type="entry name" value="XPC-binding domain"/>
    <property type="match status" value="1"/>
</dbReference>
<evidence type="ECO:0000259" key="2">
    <source>
        <dbReference type="PROSITE" id="PS50030"/>
    </source>
</evidence>
<dbReference type="GO" id="GO:0070628">
    <property type="term" value="F:proteasome binding"/>
    <property type="evidence" value="ECO:0007669"/>
    <property type="project" value="TreeGrafter"/>
</dbReference>
<feature type="domain" description="UBA" evidence="2">
    <location>
        <begin position="305"/>
        <end position="346"/>
    </location>
</feature>
<dbReference type="InterPro" id="IPR015360">
    <property type="entry name" value="XPC-bd"/>
</dbReference>
<dbReference type="OrthoDB" id="419317at2759"/>
<feature type="region of interest" description="Disordered" evidence="1">
    <location>
        <begin position="78"/>
        <end position="137"/>
    </location>
</feature>
<dbReference type="Proteomes" id="UP000192257">
    <property type="component" value="Unassembled WGS sequence"/>
</dbReference>
<dbReference type="SUPFAM" id="SSF46934">
    <property type="entry name" value="UBA-like"/>
    <property type="match status" value="1"/>
</dbReference>
<dbReference type="Gene3D" id="1.10.8.10">
    <property type="entry name" value="DNA helicase RuvA subunit, C-terminal domain"/>
    <property type="match status" value="1"/>
</dbReference>
<dbReference type="STRING" id="67003.A0A1X0NZX2"/>
<dbReference type="EMBL" id="NBCO01000009">
    <property type="protein sequence ID" value="ORC90222.1"/>
    <property type="molecule type" value="Genomic_DNA"/>
</dbReference>
<dbReference type="InterPro" id="IPR029071">
    <property type="entry name" value="Ubiquitin-like_domsf"/>
</dbReference>
<dbReference type="GO" id="GO:0043161">
    <property type="term" value="P:proteasome-mediated ubiquitin-dependent protein catabolic process"/>
    <property type="evidence" value="ECO:0007669"/>
    <property type="project" value="InterPro"/>
</dbReference>
<dbReference type="PANTHER" id="PTHR10621:SF27">
    <property type="entry name" value="UV EXCISION REPAIR PROTEIN RAD23"/>
    <property type="match status" value="1"/>
</dbReference>
<dbReference type="InterPro" id="IPR015940">
    <property type="entry name" value="UBA"/>
</dbReference>
<dbReference type="SUPFAM" id="SSF101238">
    <property type="entry name" value="XPC-binding domain"/>
    <property type="match status" value="1"/>
</dbReference>
<dbReference type="GO" id="GO:0005654">
    <property type="term" value="C:nucleoplasm"/>
    <property type="evidence" value="ECO:0007669"/>
    <property type="project" value="TreeGrafter"/>
</dbReference>
<dbReference type="InterPro" id="IPR036353">
    <property type="entry name" value="XPC-bd_sf"/>
</dbReference>
<comment type="caution">
    <text evidence="3">The sequence shown here is derived from an EMBL/GenBank/DDBJ whole genome shotgun (WGS) entry which is preliminary data.</text>
</comment>
<feature type="compositionally biased region" description="Polar residues" evidence="1">
    <location>
        <begin position="112"/>
        <end position="123"/>
    </location>
</feature>
<dbReference type="GO" id="GO:0003684">
    <property type="term" value="F:damaged DNA binding"/>
    <property type="evidence" value="ECO:0007669"/>
    <property type="project" value="InterPro"/>
</dbReference>
<dbReference type="SUPFAM" id="SSF54236">
    <property type="entry name" value="Ubiquitin-like"/>
    <property type="match status" value="1"/>
</dbReference>
<keyword evidence="4" id="KW-1185">Reference proteome</keyword>
<dbReference type="Pfam" id="PF00627">
    <property type="entry name" value="UBA"/>
    <property type="match status" value="1"/>
</dbReference>
<dbReference type="GO" id="GO:0043130">
    <property type="term" value="F:ubiquitin binding"/>
    <property type="evidence" value="ECO:0007669"/>
    <property type="project" value="TreeGrafter"/>
</dbReference>
<dbReference type="InterPro" id="IPR009060">
    <property type="entry name" value="UBA-like_sf"/>
</dbReference>
<sequence length="350" mass="39099">MKLTVKCSLAGESGGTKELVIHNPKATLSNLRAAIAINFRLPVHSFRMIHSSVDFSSEQILLRDSGIQDGDLITVAAKRDREEEESEGQQQQQQQEGEKGEASGKHTAVEITKTSTTNDSSLSVVPASSGEVVREAEGSGVGQMMINNNDSDEEMEEEDEEDMMEDGAREMLSHLLATVPNLLEMRQQFLANPAEIMQQIREQDPRLFELITANHQEFLDLVNNEALVETLQREQEEEQNGLLDEEEGDFEYEDEAEDLINSLMAEYMGSVAAAALADGDDENEPNEATDVAITETQRYLDRIPTEEEEAKIEQLMQLGFTKDQCKVAFFKAKRSLERAANLLFEDPPQL</sequence>
<feature type="compositionally biased region" description="Basic and acidic residues" evidence="1">
    <location>
        <begin position="96"/>
        <end position="108"/>
    </location>
</feature>
<dbReference type="SMART" id="SM00165">
    <property type="entry name" value="UBA"/>
    <property type="match status" value="1"/>
</dbReference>
<dbReference type="GO" id="GO:0006289">
    <property type="term" value="P:nucleotide-excision repair"/>
    <property type="evidence" value="ECO:0007669"/>
    <property type="project" value="InterPro"/>
</dbReference>
<evidence type="ECO:0000256" key="1">
    <source>
        <dbReference type="SAM" id="MobiDB-lite"/>
    </source>
</evidence>
<accession>A0A1X0NZX2</accession>
<evidence type="ECO:0000313" key="3">
    <source>
        <dbReference type="EMBL" id="ORC90222.1"/>
    </source>
</evidence>
<gene>
    <name evidence="3" type="ORF">TM35_000092720</name>
</gene>
<dbReference type="GO" id="GO:0031593">
    <property type="term" value="F:polyubiquitin modification-dependent protein binding"/>
    <property type="evidence" value="ECO:0007669"/>
    <property type="project" value="TreeGrafter"/>
</dbReference>
<reference evidence="3 4" key="1">
    <citation type="submission" date="2017-03" db="EMBL/GenBank/DDBJ databases">
        <title>An alternative strategy for trypanosome survival in the mammalian bloodstream revealed through genome and transcriptome analysis of the ubiquitous bovine parasite Trypanosoma (Megatrypanum) theileri.</title>
        <authorList>
            <person name="Kelly S."/>
            <person name="Ivens A."/>
            <person name="Mott A."/>
            <person name="O'Neill E."/>
            <person name="Emms D."/>
            <person name="Macleod O."/>
            <person name="Voorheis P."/>
            <person name="Matthews J."/>
            <person name="Matthews K."/>
            <person name="Carrington M."/>
        </authorList>
    </citation>
    <scope>NUCLEOTIDE SEQUENCE [LARGE SCALE GENOMIC DNA]</scope>
    <source>
        <strain evidence="3">Edinburgh</strain>
    </source>
</reference>
<dbReference type="Pfam" id="PF09280">
    <property type="entry name" value="XPC-binding"/>
    <property type="match status" value="1"/>
</dbReference>
<dbReference type="AlphaFoldDB" id="A0A1X0NZX2"/>
<dbReference type="GeneID" id="39984291"/>
<dbReference type="PANTHER" id="PTHR10621">
    <property type="entry name" value="UV EXCISION REPAIR PROTEIN RAD23"/>
    <property type="match status" value="1"/>
</dbReference>
<proteinExistence type="predicted"/>
<dbReference type="VEuPathDB" id="TriTrypDB:TM35_000092720"/>
<evidence type="ECO:0000313" key="4">
    <source>
        <dbReference type="Proteomes" id="UP000192257"/>
    </source>
</evidence>
<dbReference type="PROSITE" id="PS50030">
    <property type="entry name" value="UBA"/>
    <property type="match status" value="1"/>
</dbReference>
<organism evidence="3 4">
    <name type="scientific">Trypanosoma theileri</name>
    <dbReference type="NCBI Taxonomy" id="67003"/>
    <lineage>
        <taxon>Eukaryota</taxon>
        <taxon>Discoba</taxon>
        <taxon>Euglenozoa</taxon>
        <taxon>Kinetoplastea</taxon>
        <taxon>Metakinetoplastina</taxon>
        <taxon>Trypanosomatida</taxon>
        <taxon>Trypanosomatidae</taxon>
        <taxon>Trypanosoma</taxon>
    </lineage>
</organism>